<dbReference type="EnsemblPlants" id="OMERI07G08230.1">
    <property type="protein sequence ID" value="OMERI07G08230.1"/>
    <property type="gene ID" value="OMERI07G08230"/>
</dbReference>
<feature type="compositionally biased region" description="Basic and acidic residues" evidence="1">
    <location>
        <begin position="121"/>
        <end position="136"/>
    </location>
</feature>
<keyword evidence="3" id="KW-1185">Reference proteome</keyword>
<name>A0A0E0EA03_9ORYZ</name>
<organism evidence="2">
    <name type="scientific">Oryza meridionalis</name>
    <dbReference type="NCBI Taxonomy" id="40149"/>
    <lineage>
        <taxon>Eukaryota</taxon>
        <taxon>Viridiplantae</taxon>
        <taxon>Streptophyta</taxon>
        <taxon>Embryophyta</taxon>
        <taxon>Tracheophyta</taxon>
        <taxon>Spermatophyta</taxon>
        <taxon>Magnoliopsida</taxon>
        <taxon>Liliopsida</taxon>
        <taxon>Poales</taxon>
        <taxon>Poaceae</taxon>
        <taxon>BOP clade</taxon>
        <taxon>Oryzoideae</taxon>
        <taxon>Oryzeae</taxon>
        <taxon>Oryzinae</taxon>
        <taxon>Oryza</taxon>
    </lineage>
</organism>
<reference evidence="2" key="1">
    <citation type="submission" date="2015-04" db="UniProtKB">
        <authorList>
            <consortium name="EnsemblPlants"/>
        </authorList>
    </citation>
    <scope>IDENTIFICATION</scope>
</reference>
<accession>A0A0E0EA03</accession>
<feature type="compositionally biased region" description="Basic and acidic residues" evidence="1">
    <location>
        <begin position="154"/>
        <end position="167"/>
    </location>
</feature>
<evidence type="ECO:0000256" key="1">
    <source>
        <dbReference type="SAM" id="MobiDB-lite"/>
    </source>
</evidence>
<feature type="region of interest" description="Disordered" evidence="1">
    <location>
        <begin position="49"/>
        <end position="75"/>
    </location>
</feature>
<protein>
    <recommendedName>
        <fullName evidence="4">DUF834 domain-containing protein</fullName>
    </recommendedName>
</protein>
<feature type="compositionally biased region" description="Gly residues" evidence="1">
    <location>
        <begin position="63"/>
        <end position="73"/>
    </location>
</feature>
<dbReference type="STRING" id="40149.A0A0E0EA03"/>
<dbReference type="AlphaFoldDB" id="A0A0E0EA03"/>
<reference evidence="2" key="2">
    <citation type="submission" date="2018-05" db="EMBL/GenBank/DDBJ databases">
        <title>OmerRS3 (Oryza meridionalis Reference Sequence Version 3).</title>
        <authorList>
            <person name="Zhang J."/>
            <person name="Kudrna D."/>
            <person name="Lee S."/>
            <person name="Talag J."/>
            <person name="Welchert J."/>
            <person name="Wing R.A."/>
        </authorList>
    </citation>
    <scope>NUCLEOTIDE SEQUENCE [LARGE SCALE GENOMIC DNA]</scope>
    <source>
        <strain evidence="2">cv. OR44</strain>
    </source>
</reference>
<evidence type="ECO:0000313" key="3">
    <source>
        <dbReference type="Proteomes" id="UP000008021"/>
    </source>
</evidence>
<feature type="region of interest" description="Disordered" evidence="1">
    <location>
        <begin position="118"/>
        <end position="167"/>
    </location>
</feature>
<dbReference type="Gramene" id="OMERI07G08230.1">
    <property type="protein sequence ID" value="OMERI07G08230.1"/>
    <property type="gene ID" value="OMERI07G08230"/>
</dbReference>
<proteinExistence type="predicted"/>
<dbReference type="HOGENOM" id="CLU_1597100_0_0_1"/>
<sequence>MWDPLVSLSSPLPLFLRSRTCAAGERNSVVTAVVVESNRRRASISELAYNRHGSGKAPHDGGGDSGDGGGGTAANGLLVAVEEAEWRRRQNGDGGDEAAADGLLAAVEEAEWQRRRWRRRATVEKAEQRAADELPARWRRRSGSEVGGAAAEHAGLERERKERGEAD</sequence>
<evidence type="ECO:0008006" key="4">
    <source>
        <dbReference type="Google" id="ProtNLM"/>
    </source>
</evidence>
<evidence type="ECO:0000313" key="2">
    <source>
        <dbReference type="EnsemblPlants" id="OMERI07G08230.1"/>
    </source>
</evidence>
<dbReference type="Proteomes" id="UP000008021">
    <property type="component" value="Chromosome 7"/>
</dbReference>